<dbReference type="Proteomes" id="UP000269265">
    <property type="component" value="Unassembled WGS sequence"/>
</dbReference>
<sequence length="96" mass="10491">MTTIASSQDLHAELMAPEAMTRVRALHAVEVQADKLGSTALSKAFNDFAARGIPFYSPQDPHYQEWVGKAVGYWEQLHGGVAAPRRAAKRRELAAA</sequence>
<dbReference type="EMBL" id="RSED01000009">
    <property type="protein sequence ID" value="RRS03812.1"/>
    <property type="molecule type" value="Genomic_DNA"/>
</dbReference>
<dbReference type="OrthoDB" id="9153287at2"/>
<accession>A0A3R8U3B4</accession>
<evidence type="ECO:0000313" key="1">
    <source>
        <dbReference type="EMBL" id="RRS03812.1"/>
    </source>
</evidence>
<dbReference type="RefSeq" id="WP_125243652.1">
    <property type="nucleotide sequence ID" value="NZ_RSED01000009.1"/>
</dbReference>
<dbReference type="AlphaFoldDB" id="A0A3R8U3B4"/>
<proteinExistence type="predicted"/>
<organism evidence="1 2">
    <name type="scientific">Aquabacterium soli</name>
    <dbReference type="NCBI Taxonomy" id="2493092"/>
    <lineage>
        <taxon>Bacteria</taxon>
        <taxon>Pseudomonadati</taxon>
        <taxon>Pseudomonadota</taxon>
        <taxon>Betaproteobacteria</taxon>
        <taxon>Burkholderiales</taxon>
        <taxon>Aquabacterium</taxon>
    </lineage>
</organism>
<reference evidence="1 2" key="1">
    <citation type="submission" date="2018-12" db="EMBL/GenBank/DDBJ databases">
        <title>The whole draft genome of Aquabacterium sp. SJQ9.</title>
        <authorList>
            <person name="Sun L."/>
            <person name="Gao X."/>
            <person name="Chen W."/>
            <person name="Huang K."/>
        </authorList>
    </citation>
    <scope>NUCLEOTIDE SEQUENCE [LARGE SCALE GENOMIC DNA]</scope>
    <source>
        <strain evidence="1 2">SJQ9</strain>
    </source>
</reference>
<gene>
    <name evidence="1" type="ORF">EIP75_12665</name>
</gene>
<comment type="caution">
    <text evidence="1">The sequence shown here is derived from an EMBL/GenBank/DDBJ whole genome shotgun (WGS) entry which is preliminary data.</text>
</comment>
<evidence type="ECO:0000313" key="2">
    <source>
        <dbReference type="Proteomes" id="UP000269265"/>
    </source>
</evidence>
<protein>
    <submittedName>
        <fullName evidence="1">Uncharacterized protein</fullName>
    </submittedName>
</protein>
<keyword evidence="2" id="KW-1185">Reference proteome</keyword>
<name>A0A3R8U3B4_9BURK</name>